<feature type="region of interest" description="Disordered" evidence="2">
    <location>
        <begin position="162"/>
        <end position="182"/>
    </location>
</feature>
<feature type="domain" description="PPM-type phosphatase" evidence="4">
    <location>
        <begin position="493"/>
        <end position="800"/>
    </location>
</feature>
<dbReference type="CDD" id="cd00143">
    <property type="entry name" value="PP2Cc"/>
    <property type="match status" value="1"/>
</dbReference>
<dbReference type="SMART" id="SM00332">
    <property type="entry name" value="PP2Cc"/>
    <property type="match status" value="1"/>
</dbReference>
<keyword evidence="1" id="KW-0862">Zinc</keyword>
<dbReference type="GO" id="GO:0004722">
    <property type="term" value="F:protein serine/threonine phosphatase activity"/>
    <property type="evidence" value="ECO:0007669"/>
    <property type="project" value="InterPro"/>
</dbReference>
<dbReference type="InterPro" id="IPR013087">
    <property type="entry name" value="Znf_C2H2_type"/>
</dbReference>
<reference evidence="5" key="1">
    <citation type="submission" date="2021-02" db="EMBL/GenBank/DDBJ databases">
        <authorList>
            <person name="Dougan E. K."/>
            <person name="Rhodes N."/>
            <person name="Thang M."/>
            <person name="Chan C."/>
        </authorList>
    </citation>
    <scope>NUCLEOTIDE SEQUENCE</scope>
</reference>
<evidence type="ECO:0000313" key="6">
    <source>
        <dbReference type="Proteomes" id="UP000626109"/>
    </source>
</evidence>
<dbReference type="Gene3D" id="3.60.40.10">
    <property type="entry name" value="PPM-type phosphatase domain"/>
    <property type="match status" value="1"/>
</dbReference>
<organism evidence="5 6">
    <name type="scientific">Polarella glacialis</name>
    <name type="common">Dinoflagellate</name>
    <dbReference type="NCBI Taxonomy" id="89957"/>
    <lineage>
        <taxon>Eukaryota</taxon>
        <taxon>Sar</taxon>
        <taxon>Alveolata</taxon>
        <taxon>Dinophyceae</taxon>
        <taxon>Suessiales</taxon>
        <taxon>Suessiaceae</taxon>
        <taxon>Polarella</taxon>
    </lineage>
</organism>
<protein>
    <recommendedName>
        <fullName evidence="7">PPM-type phosphatase domain-containing protein</fullName>
    </recommendedName>
</protein>
<dbReference type="SUPFAM" id="SSF53335">
    <property type="entry name" value="S-adenosyl-L-methionine-dependent methyltransferases"/>
    <property type="match status" value="1"/>
</dbReference>
<feature type="domain" description="C2H2-type" evidence="3">
    <location>
        <begin position="356"/>
        <end position="386"/>
    </location>
</feature>
<dbReference type="SUPFAM" id="SSF81606">
    <property type="entry name" value="PP2C-like"/>
    <property type="match status" value="1"/>
</dbReference>
<dbReference type="Proteomes" id="UP000626109">
    <property type="component" value="Unassembled WGS sequence"/>
</dbReference>
<dbReference type="Pfam" id="PF10294">
    <property type="entry name" value="Methyltransf_16"/>
    <property type="match status" value="1"/>
</dbReference>
<evidence type="ECO:0000259" key="4">
    <source>
        <dbReference type="PROSITE" id="PS51746"/>
    </source>
</evidence>
<keyword evidence="1" id="KW-0479">Metal-binding</keyword>
<dbReference type="Gene3D" id="3.40.50.150">
    <property type="entry name" value="Vaccinia Virus protein VP39"/>
    <property type="match status" value="1"/>
</dbReference>
<dbReference type="InterPro" id="IPR036457">
    <property type="entry name" value="PPM-type-like_dom_sf"/>
</dbReference>
<dbReference type="EMBL" id="CAJNNW010028186">
    <property type="protein sequence ID" value="CAE8695052.1"/>
    <property type="molecule type" value="Genomic_DNA"/>
</dbReference>
<name>A0A813KAD3_POLGL</name>
<comment type="caution">
    <text evidence="5">The sequence shown here is derived from an EMBL/GenBank/DDBJ whole genome shotgun (WGS) entry which is preliminary data.</text>
</comment>
<evidence type="ECO:0000259" key="3">
    <source>
        <dbReference type="PROSITE" id="PS50157"/>
    </source>
</evidence>
<accession>A0A813KAD3</accession>
<gene>
    <name evidence="5" type="ORF">PGLA2088_LOCUS29168</name>
</gene>
<sequence>MEHSDSEPSDDDGTWPATREKRVYDSAAETLITWASLPSSADARHRFDDHNSDLLECAAAGIVLRIGQNRARQGELGVTGCCVWDAAVVLARYLEWADDAQSGDAQEDSVRGRRCLEVGAGCGLAGLSASALGGLVTLTDREETLALLERNVARFSEEYCGASSSASPSAKGKRRKDRGVSKSSAGATATYCSERPCAKYLDWDESLEEQLWAPLPPEPGDEVPEGESPVEPNRFEVILATDCLYSLGGAAALASVLKALCCEEGSVAFGARVLLSQELRAPEVLETFLELALPHFRAARLPPPPTLEKPAPCVVLYRLWPRCLSAERIGRSWRYNTMVAKSKGGPCLKGCADHRHACLVCRRTFPSAGVLKRHERYSDLHKSSSERQDEMLHHRKMELRAAMHMQRGRIMELDAEIDGQALGRLSSQVLHDDMLSSQRTLMEMQLRQMLFEYGQAQEMIEDARCSRHSRRRKHQPIRATLPVEKRVGRLSLAAGVASWQGNKDVQEDRYIIDMDLKSSDGQVMAGFLVLDGHSGSLCVDYIIEHLTKNLQKCINSKPGLSSETLSQAVIEACVLTDDEFLQRARKDELNDGSTLILGIVFPEDSRPGPLGVRAPGSCRLLIANVGDSRAVLCRDIQPQGALEEPSMVAVRLSEDHKPIVPSEQKRIEARGGIVDLQGVWRVFTPGPTVFGGKHISRWGLAVSRAFGDLLLKEPERYGCSGVMPGGLVIAVPEIQIVDLDPEKDRFLILACDGIWDVLEDPDSVAVCSSQAGEEAAAQALIRRSFAANSDDNLTALVVTWKTVD</sequence>
<dbReference type="AlphaFoldDB" id="A0A813KAD3"/>
<dbReference type="PROSITE" id="PS50157">
    <property type="entry name" value="ZINC_FINGER_C2H2_2"/>
    <property type="match status" value="1"/>
</dbReference>
<dbReference type="GO" id="GO:0008270">
    <property type="term" value="F:zinc ion binding"/>
    <property type="evidence" value="ECO:0007669"/>
    <property type="project" value="UniProtKB-KW"/>
</dbReference>
<proteinExistence type="predicted"/>
<evidence type="ECO:0000256" key="1">
    <source>
        <dbReference type="PROSITE-ProRule" id="PRU00042"/>
    </source>
</evidence>
<dbReference type="InterPro" id="IPR001932">
    <property type="entry name" value="PPM-type_phosphatase-like_dom"/>
</dbReference>
<keyword evidence="1" id="KW-0863">Zinc-finger</keyword>
<dbReference type="InterPro" id="IPR029063">
    <property type="entry name" value="SAM-dependent_MTases_sf"/>
</dbReference>
<dbReference type="InterPro" id="IPR019410">
    <property type="entry name" value="Methyltransf_16"/>
</dbReference>
<evidence type="ECO:0000256" key="2">
    <source>
        <dbReference type="SAM" id="MobiDB-lite"/>
    </source>
</evidence>
<dbReference type="PROSITE" id="PS51746">
    <property type="entry name" value="PPM_2"/>
    <property type="match status" value="1"/>
</dbReference>
<dbReference type="Pfam" id="PF00481">
    <property type="entry name" value="PP2C"/>
    <property type="match status" value="1"/>
</dbReference>
<dbReference type="PANTHER" id="PTHR47992">
    <property type="entry name" value="PROTEIN PHOSPHATASE"/>
    <property type="match status" value="1"/>
</dbReference>
<dbReference type="InterPro" id="IPR015655">
    <property type="entry name" value="PP2C"/>
</dbReference>
<evidence type="ECO:0008006" key="7">
    <source>
        <dbReference type="Google" id="ProtNLM"/>
    </source>
</evidence>
<evidence type="ECO:0000313" key="5">
    <source>
        <dbReference type="EMBL" id="CAE8695052.1"/>
    </source>
</evidence>